<keyword evidence="5" id="KW-0119">Carbohydrate metabolism</keyword>
<dbReference type="PANTHER" id="PTHR30246">
    <property type="entry name" value="2-KETO-3-DEOXY-6-PHOSPHOGLUCONATE ALDOLASE"/>
    <property type="match status" value="1"/>
</dbReference>
<dbReference type="Proteomes" id="UP000832097">
    <property type="component" value="Chromosome"/>
</dbReference>
<evidence type="ECO:0000256" key="2">
    <source>
        <dbReference type="ARBA" id="ARBA00006906"/>
    </source>
</evidence>
<dbReference type="InterPro" id="IPR000887">
    <property type="entry name" value="Aldlse_KDPG_KHG"/>
</dbReference>
<evidence type="ECO:0000256" key="5">
    <source>
        <dbReference type="ARBA" id="ARBA00023277"/>
    </source>
</evidence>
<dbReference type="CDD" id="cd00452">
    <property type="entry name" value="KDPG_aldolase"/>
    <property type="match status" value="1"/>
</dbReference>
<dbReference type="SUPFAM" id="SSF51569">
    <property type="entry name" value="Aldolase"/>
    <property type="match status" value="1"/>
</dbReference>
<dbReference type="InterPro" id="IPR013785">
    <property type="entry name" value="Aldolase_TIM"/>
</dbReference>
<evidence type="ECO:0000256" key="4">
    <source>
        <dbReference type="ARBA" id="ARBA00023239"/>
    </source>
</evidence>
<protein>
    <submittedName>
        <fullName evidence="6">Bifunctional 4-hydroxy-2-oxoglutarate aldolase/2-dehydro-3-deoxy-phosphogluconate aldolase</fullName>
    </submittedName>
</protein>
<comment type="similarity">
    <text evidence="2">Belongs to the KHG/KDPG aldolase family.</text>
</comment>
<comment type="subunit">
    <text evidence="3">Homotrimer.</text>
</comment>
<gene>
    <name evidence="6" type="ORF">MTO99_04640</name>
</gene>
<organism evidence="6 7">
    <name type="scientific">Agromyces larvae</name>
    <dbReference type="NCBI Taxonomy" id="2929802"/>
    <lineage>
        <taxon>Bacteria</taxon>
        <taxon>Bacillati</taxon>
        <taxon>Actinomycetota</taxon>
        <taxon>Actinomycetes</taxon>
        <taxon>Micrococcales</taxon>
        <taxon>Microbacteriaceae</taxon>
        <taxon>Agromyces</taxon>
    </lineage>
</organism>
<keyword evidence="4" id="KW-0456">Lyase</keyword>
<evidence type="ECO:0000256" key="3">
    <source>
        <dbReference type="ARBA" id="ARBA00011233"/>
    </source>
</evidence>
<comment type="pathway">
    <text evidence="1">Carbohydrate acid metabolism.</text>
</comment>
<dbReference type="RefSeq" id="WP_243557392.1">
    <property type="nucleotide sequence ID" value="NZ_CP094528.1"/>
</dbReference>
<accession>A0ABY4C0R5</accession>
<reference evidence="6 7" key="1">
    <citation type="submission" date="2022-03" db="EMBL/GenBank/DDBJ databases">
        <title>Mucilaginibacter sp. isolated from the gut of Protaetia brevitarsis seulensis larvae.</title>
        <authorList>
            <person name="Won M."/>
            <person name="Kim S.-J."/>
            <person name="Kwon S.-W."/>
        </authorList>
    </citation>
    <scope>NUCLEOTIDE SEQUENCE [LARGE SCALE GENOMIC DNA]</scope>
    <source>
        <strain evidence="6 7">CFWR-12</strain>
    </source>
</reference>
<evidence type="ECO:0000256" key="1">
    <source>
        <dbReference type="ARBA" id="ARBA00004761"/>
    </source>
</evidence>
<keyword evidence="7" id="KW-1185">Reference proteome</keyword>
<sequence length="205" mass="20800">MTLSALSSVALRALLERTKVVPVLRPATANELRALVEASRVAGFGAVELTATVPGWQGVLQDTLDDPRYVDLAIGVGTVVSAGIAREAADLGAHFLVSPFPVPEAVLEAAPPLVQGGLTPGELREAGAATGIAKLFPAASVGVGHLKAVRDVLPDLAIMPTGGITPATARDWLDAGAIAVGIGTALFTLDADDLARFVARVGIAS</sequence>
<dbReference type="PANTHER" id="PTHR30246:SF1">
    <property type="entry name" value="2-DEHYDRO-3-DEOXY-6-PHOSPHOGALACTONATE ALDOLASE-RELATED"/>
    <property type="match status" value="1"/>
</dbReference>
<evidence type="ECO:0000313" key="7">
    <source>
        <dbReference type="Proteomes" id="UP000832097"/>
    </source>
</evidence>
<name>A0ABY4C0R5_9MICO</name>
<evidence type="ECO:0000313" key="6">
    <source>
        <dbReference type="EMBL" id="UOE45072.1"/>
    </source>
</evidence>
<proteinExistence type="inferred from homology"/>
<dbReference type="Gene3D" id="3.20.20.70">
    <property type="entry name" value="Aldolase class I"/>
    <property type="match status" value="1"/>
</dbReference>
<dbReference type="EMBL" id="CP094528">
    <property type="protein sequence ID" value="UOE45072.1"/>
    <property type="molecule type" value="Genomic_DNA"/>
</dbReference>
<dbReference type="Pfam" id="PF01081">
    <property type="entry name" value="Aldolase"/>
    <property type="match status" value="1"/>
</dbReference>